<proteinExistence type="inferred from homology"/>
<dbReference type="GO" id="GO:0005886">
    <property type="term" value="C:plasma membrane"/>
    <property type="evidence" value="ECO:0007669"/>
    <property type="project" value="UniProtKB-SubCell"/>
</dbReference>
<comment type="subcellular location">
    <subcellularLocation>
        <location evidence="1">Cell membrane</location>
        <topology evidence="1">Multi-pass membrane protein</topology>
    </subcellularLocation>
</comment>
<dbReference type="Pfam" id="PF00924">
    <property type="entry name" value="MS_channel_2nd"/>
    <property type="match status" value="1"/>
</dbReference>
<dbReference type="InterPro" id="IPR011066">
    <property type="entry name" value="MscS_channel_C_sf"/>
</dbReference>
<evidence type="ECO:0000256" key="6">
    <source>
        <dbReference type="ARBA" id="ARBA00023136"/>
    </source>
</evidence>
<dbReference type="Pfam" id="PF21082">
    <property type="entry name" value="MS_channel_3rd"/>
    <property type="match status" value="1"/>
</dbReference>
<keyword evidence="4 7" id="KW-0812">Transmembrane</keyword>
<dbReference type="Pfam" id="PF21088">
    <property type="entry name" value="MS_channel_1st"/>
    <property type="match status" value="1"/>
</dbReference>
<dbReference type="InterPro" id="IPR045275">
    <property type="entry name" value="MscS_archaea/bacteria_type"/>
</dbReference>
<feature type="domain" description="Mechanosensitive ion channel MscS" evidence="8">
    <location>
        <begin position="170"/>
        <end position="236"/>
    </location>
</feature>
<dbReference type="InterPro" id="IPR011014">
    <property type="entry name" value="MscS_channel_TM-2"/>
</dbReference>
<feature type="transmembrane region" description="Helical" evidence="7">
    <location>
        <begin position="6"/>
        <end position="28"/>
    </location>
</feature>
<keyword evidence="3" id="KW-1003">Cell membrane</keyword>
<feature type="domain" description="Mechanosensitive ion channel MscS C-terminal" evidence="9">
    <location>
        <begin position="246"/>
        <end position="329"/>
    </location>
</feature>
<keyword evidence="5 7" id="KW-1133">Transmembrane helix</keyword>
<name>A0AAU8JI35_9CYAN</name>
<organism evidence="11">
    <name type="scientific">Planktothricoides raciborskii GIHE-MW2</name>
    <dbReference type="NCBI Taxonomy" id="2792601"/>
    <lineage>
        <taxon>Bacteria</taxon>
        <taxon>Bacillati</taxon>
        <taxon>Cyanobacteriota</taxon>
        <taxon>Cyanophyceae</taxon>
        <taxon>Oscillatoriophycideae</taxon>
        <taxon>Oscillatoriales</taxon>
        <taxon>Oscillatoriaceae</taxon>
        <taxon>Planktothricoides</taxon>
    </lineage>
</organism>
<dbReference type="Gene3D" id="1.10.287.1260">
    <property type="match status" value="1"/>
</dbReference>
<gene>
    <name evidence="11" type="ORF">ABWT76_001758</name>
</gene>
<dbReference type="Gene3D" id="3.30.70.100">
    <property type="match status" value="1"/>
</dbReference>
<evidence type="ECO:0000256" key="7">
    <source>
        <dbReference type="SAM" id="Phobius"/>
    </source>
</evidence>
<dbReference type="Gene3D" id="2.30.30.60">
    <property type="match status" value="1"/>
</dbReference>
<evidence type="ECO:0000256" key="5">
    <source>
        <dbReference type="ARBA" id="ARBA00022989"/>
    </source>
</evidence>
<dbReference type="PANTHER" id="PTHR30221:SF1">
    <property type="entry name" value="SMALL-CONDUCTANCE MECHANOSENSITIVE CHANNEL"/>
    <property type="match status" value="1"/>
</dbReference>
<accession>A0AAU8JI35</accession>
<dbReference type="InterPro" id="IPR049278">
    <property type="entry name" value="MS_channel_C"/>
</dbReference>
<reference evidence="11" key="1">
    <citation type="submission" date="2024-07" db="EMBL/GenBank/DDBJ databases">
        <authorList>
            <person name="Kim Y.J."/>
            <person name="Jeong J.Y."/>
        </authorList>
    </citation>
    <scope>NUCLEOTIDE SEQUENCE</scope>
    <source>
        <strain evidence="11">GIHE-MW2</strain>
    </source>
</reference>
<dbReference type="AlphaFoldDB" id="A0AAU8JI35"/>
<dbReference type="SUPFAM" id="SSF82689">
    <property type="entry name" value="Mechanosensitive channel protein MscS (YggB), C-terminal domain"/>
    <property type="match status" value="1"/>
</dbReference>
<evidence type="ECO:0000259" key="10">
    <source>
        <dbReference type="Pfam" id="PF21088"/>
    </source>
</evidence>
<evidence type="ECO:0000259" key="9">
    <source>
        <dbReference type="Pfam" id="PF21082"/>
    </source>
</evidence>
<dbReference type="EMBL" id="CP159837">
    <property type="protein sequence ID" value="XCM38880.1"/>
    <property type="molecule type" value="Genomic_DNA"/>
</dbReference>
<feature type="transmembrane region" description="Helical" evidence="7">
    <location>
        <begin position="131"/>
        <end position="153"/>
    </location>
</feature>
<sequence length="354" mass="39844">MISSAILIKLLVPTGLILAGLIGGIIFEKRIVSQVKKILIQRGVKFNRFLTDSVRGIPFLIFFVAGIYAALISSSLGPKWQSFLSQLILIIILGYTTLFFSKIAIGFIRLYSQTAEGFLPLTSLFENLTRLLIFIIGFLIILQSLGISITPLLTALGVGGISVGLALQSTLSNIFCGINLIMSRKVNPGDYVKLETGEEGYVTDVTWRHTTIREYPNNLIIVPNAELVASTFKNYHLPEKTMLILVEVGVSYDSDLEKVERVTLEVAKEIMRDVPGGVSNFKPFIRYHSFGYFSINFTVYMEVKEFIDHLLIKHEFIKKLFKRYQIEGITIPYPIKPVYNPETSQNKPKSPFDF</sequence>
<evidence type="ECO:0000256" key="1">
    <source>
        <dbReference type="ARBA" id="ARBA00004651"/>
    </source>
</evidence>
<feature type="domain" description="Mechanosensitive ion channel transmembrane helices 2/3" evidence="10">
    <location>
        <begin position="127"/>
        <end position="168"/>
    </location>
</feature>
<dbReference type="GO" id="GO:0008381">
    <property type="term" value="F:mechanosensitive monoatomic ion channel activity"/>
    <property type="evidence" value="ECO:0007669"/>
    <property type="project" value="InterPro"/>
</dbReference>
<evidence type="ECO:0000256" key="4">
    <source>
        <dbReference type="ARBA" id="ARBA00022692"/>
    </source>
</evidence>
<dbReference type="SUPFAM" id="SSF82861">
    <property type="entry name" value="Mechanosensitive channel protein MscS (YggB), transmembrane region"/>
    <property type="match status" value="1"/>
</dbReference>
<dbReference type="InterPro" id="IPR006685">
    <property type="entry name" value="MscS_channel_2nd"/>
</dbReference>
<keyword evidence="6 7" id="KW-0472">Membrane</keyword>
<dbReference type="RefSeq" id="WP_354635966.1">
    <property type="nucleotide sequence ID" value="NZ_CP159837.1"/>
</dbReference>
<evidence type="ECO:0000256" key="2">
    <source>
        <dbReference type="ARBA" id="ARBA00008017"/>
    </source>
</evidence>
<evidence type="ECO:0000313" key="11">
    <source>
        <dbReference type="EMBL" id="XCM38880.1"/>
    </source>
</evidence>
<evidence type="ECO:0000256" key="3">
    <source>
        <dbReference type="ARBA" id="ARBA00022475"/>
    </source>
</evidence>
<feature type="transmembrane region" description="Helical" evidence="7">
    <location>
        <begin position="159"/>
        <end position="181"/>
    </location>
</feature>
<dbReference type="SUPFAM" id="SSF50182">
    <property type="entry name" value="Sm-like ribonucleoproteins"/>
    <property type="match status" value="1"/>
</dbReference>
<dbReference type="PANTHER" id="PTHR30221">
    <property type="entry name" value="SMALL-CONDUCTANCE MECHANOSENSITIVE CHANNEL"/>
    <property type="match status" value="1"/>
</dbReference>
<evidence type="ECO:0000259" key="8">
    <source>
        <dbReference type="Pfam" id="PF00924"/>
    </source>
</evidence>
<feature type="transmembrane region" description="Helical" evidence="7">
    <location>
        <begin position="49"/>
        <end position="71"/>
    </location>
</feature>
<dbReference type="InterPro" id="IPR023408">
    <property type="entry name" value="MscS_beta-dom_sf"/>
</dbReference>
<comment type="similarity">
    <text evidence="2">Belongs to the MscS (TC 1.A.23) family.</text>
</comment>
<protein>
    <submittedName>
        <fullName evidence="11">Mechanosensitive ion channel domain-containing protein</fullName>
    </submittedName>
</protein>
<dbReference type="InterPro" id="IPR010920">
    <property type="entry name" value="LSM_dom_sf"/>
</dbReference>
<dbReference type="InterPro" id="IPR049142">
    <property type="entry name" value="MS_channel_1st"/>
</dbReference>
<feature type="transmembrane region" description="Helical" evidence="7">
    <location>
        <begin position="83"/>
        <end position="110"/>
    </location>
</feature>